<dbReference type="Proteomes" id="UP001295444">
    <property type="component" value="Chromosome 11"/>
</dbReference>
<keyword evidence="3" id="KW-1185">Reference proteome</keyword>
<evidence type="ECO:0000256" key="1">
    <source>
        <dbReference type="SAM" id="MobiDB-lite"/>
    </source>
</evidence>
<evidence type="ECO:0000313" key="2">
    <source>
        <dbReference type="EMBL" id="CAH2321348.1"/>
    </source>
</evidence>
<gene>
    <name evidence="2" type="ORF">PECUL_23A024953</name>
</gene>
<organism evidence="2 3">
    <name type="scientific">Pelobates cultripes</name>
    <name type="common">Western spadefoot toad</name>
    <dbReference type="NCBI Taxonomy" id="61616"/>
    <lineage>
        <taxon>Eukaryota</taxon>
        <taxon>Metazoa</taxon>
        <taxon>Chordata</taxon>
        <taxon>Craniata</taxon>
        <taxon>Vertebrata</taxon>
        <taxon>Euteleostomi</taxon>
        <taxon>Amphibia</taxon>
        <taxon>Batrachia</taxon>
        <taxon>Anura</taxon>
        <taxon>Pelobatoidea</taxon>
        <taxon>Pelobatidae</taxon>
        <taxon>Pelobates</taxon>
    </lineage>
</organism>
<accession>A0AAD1TBK8</accession>
<protein>
    <submittedName>
        <fullName evidence="2">Uncharacterized protein</fullName>
    </submittedName>
</protein>
<sequence length="73" mass="8394">MAADTMPSATQTPVTWAMEADCITNAFKHFWMQFWENTQQWRTRSATAASHHSDPSQNGNKLRQSELKPKEAR</sequence>
<feature type="non-terminal residue" evidence="2">
    <location>
        <position position="73"/>
    </location>
</feature>
<feature type="compositionally biased region" description="Basic and acidic residues" evidence="1">
    <location>
        <begin position="63"/>
        <end position="73"/>
    </location>
</feature>
<reference evidence="2" key="1">
    <citation type="submission" date="2022-03" db="EMBL/GenBank/DDBJ databases">
        <authorList>
            <person name="Alioto T."/>
            <person name="Alioto T."/>
            <person name="Gomez Garrido J."/>
        </authorList>
    </citation>
    <scope>NUCLEOTIDE SEQUENCE</scope>
</reference>
<feature type="region of interest" description="Disordered" evidence="1">
    <location>
        <begin position="41"/>
        <end position="73"/>
    </location>
</feature>
<dbReference type="EMBL" id="OW240922">
    <property type="protein sequence ID" value="CAH2321348.1"/>
    <property type="molecule type" value="Genomic_DNA"/>
</dbReference>
<evidence type="ECO:0000313" key="3">
    <source>
        <dbReference type="Proteomes" id="UP001295444"/>
    </source>
</evidence>
<dbReference type="AlphaFoldDB" id="A0AAD1TBK8"/>
<feature type="compositionally biased region" description="Polar residues" evidence="1">
    <location>
        <begin position="41"/>
        <end position="62"/>
    </location>
</feature>
<proteinExistence type="predicted"/>
<name>A0AAD1TBK8_PELCU</name>